<organism evidence="2 3">
    <name type="scientific">Paraburkholderia megapolitana</name>
    <dbReference type="NCBI Taxonomy" id="420953"/>
    <lineage>
        <taxon>Bacteria</taxon>
        <taxon>Pseudomonadati</taxon>
        <taxon>Pseudomonadota</taxon>
        <taxon>Betaproteobacteria</taxon>
        <taxon>Burkholderiales</taxon>
        <taxon>Burkholderiaceae</taxon>
        <taxon>Paraburkholderia</taxon>
    </lineage>
</organism>
<sequence>MTDTTTNAAGERIFLAGATGAIGRMLVPLLTRAGYTVYGSTRRAERSAALDALGAVPVVVDVFDAAALRAAVQRVAPTVVIHQLTDLPAGLDPQQMADAVVRNARIRSEGTRNLVDAAVAAGCARMVAQSIAWAYAPGAQPYTEAQPLDLEAQGARSVSVIGVAALERCVLDTPGLHGAVLRYGQLYGPGTGAASATGASPVHVEAAAWAALLAVQHAAHGAFNVTEDNDVVSNARVRRELGWEPGLRLSAEAM</sequence>
<dbReference type="RefSeq" id="WP_091018872.1">
    <property type="nucleotide sequence ID" value="NZ_CP041745.1"/>
</dbReference>
<accession>A0A1I3U968</accession>
<dbReference type="EMBL" id="FOQU01000011">
    <property type="protein sequence ID" value="SFJ80054.1"/>
    <property type="molecule type" value="Genomic_DNA"/>
</dbReference>
<dbReference type="PANTHER" id="PTHR48079">
    <property type="entry name" value="PROTEIN YEEZ"/>
    <property type="match status" value="1"/>
</dbReference>
<dbReference type="Proteomes" id="UP000199548">
    <property type="component" value="Unassembled WGS sequence"/>
</dbReference>
<dbReference type="GO" id="GO:0004029">
    <property type="term" value="F:aldehyde dehydrogenase (NAD+) activity"/>
    <property type="evidence" value="ECO:0007669"/>
    <property type="project" value="TreeGrafter"/>
</dbReference>
<dbReference type="GO" id="GO:0005737">
    <property type="term" value="C:cytoplasm"/>
    <property type="evidence" value="ECO:0007669"/>
    <property type="project" value="TreeGrafter"/>
</dbReference>
<dbReference type="Gene3D" id="3.40.50.720">
    <property type="entry name" value="NAD(P)-binding Rossmann-like Domain"/>
    <property type="match status" value="1"/>
</dbReference>
<evidence type="ECO:0000259" key="1">
    <source>
        <dbReference type="Pfam" id="PF01370"/>
    </source>
</evidence>
<dbReference type="InterPro" id="IPR001509">
    <property type="entry name" value="Epimerase_deHydtase"/>
</dbReference>
<proteinExistence type="predicted"/>
<dbReference type="InterPro" id="IPR051783">
    <property type="entry name" value="NAD(P)-dependent_oxidoreduct"/>
</dbReference>
<dbReference type="Pfam" id="PF01370">
    <property type="entry name" value="Epimerase"/>
    <property type="match status" value="1"/>
</dbReference>
<evidence type="ECO:0000313" key="2">
    <source>
        <dbReference type="EMBL" id="SFJ80054.1"/>
    </source>
</evidence>
<name>A0A1I3U968_9BURK</name>
<reference evidence="2 3" key="1">
    <citation type="submission" date="2016-10" db="EMBL/GenBank/DDBJ databases">
        <authorList>
            <person name="de Groot N.N."/>
        </authorList>
    </citation>
    <scope>NUCLEOTIDE SEQUENCE [LARGE SCALE GENOMIC DNA]</scope>
    <source>
        <strain evidence="2 3">LMG 23650</strain>
    </source>
</reference>
<feature type="domain" description="NAD-dependent epimerase/dehydratase" evidence="1">
    <location>
        <begin position="13"/>
        <end position="199"/>
    </location>
</feature>
<dbReference type="PANTHER" id="PTHR48079:SF6">
    <property type="entry name" value="NAD(P)-BINDING DOMAIN-CONTAINING PROTEIN-RELATED"/>
    <property type="match status" value="1"/>
</dbReference>
<keyword evidence="3" id="KW-1185">Reference proteome</keyword>
<dbReference type="InterPro" id="IPR036291">
    <property type="entry name" value="NAD(P)-bd_dom_sf"/>
</dbReference>
<evidence type="ECO:0000313" key="3">
    <source>
        <dbReference type="Proteomes" id="UP000199548"/>
    </source>
</evidence>
<dbReference type="OrthoDB" id="9787292at2"/>
<dbReference type="STRING" id="420953.SAMN05192543_11179"/>
<dbReference type="SUPFAM" id="SSF51735">
    <property type="entry name" value="NAD(P)-binding Rossmann-fold domains"/>
    <property type="match status" value="1"/>
</dbReference>
<dbReference type="AlphaFoldDB" id="A0A1I3U968"/>
<gene>
    <name evidence="2" type="ORF">SAMN05192543_11179</name>
</gene>
<protein>
    <submittedName>
        <fullName evidence="2">Nucleoside-diphosphate-sugar epimerase</fullName>
    </submittedName>
</protein>